<dbReference type="OrthoDB" id="498286at2759"/>
<dbReference type="PANTHER" id="PTHR35020:SF2">
    <property type="entry name" value="N-ACETYLGLUCOSAMINE-INDUCED PROTEIN 1"/>
    <property type="match status" value="1"/>
</dbReference>
<comment type="caution">
    <text evidence="1">The sequence shown here is derived from an EMBL/GenBank/DDBJ whole genome shotgun (WGS) entry which is preliminary data.</text>
</comment>
<dbReference type="GO" id="GO:0005737">
    <property type="term" value="C:cytoplasm"/>
    <property type="evidence" value="ECO:0007669"/>
    <property type="project" value="TreeGrafter"/>
</dbReference>
<dbReference type="PANTHER" id="PTHR35020">
    <property type="entry name" value="N-ACETYLGLUCOSAMINE-INDUCED PROTEIN 1"/>
    <property type="match status" value="1"/>
</dbReference>
<evidence type="ECO:0000313" key="1">
    <source>
        <dbReference type="EMBL" id="KKZ61352.1"/>
    </source>
</evidence>
<gene>
    <name evidence="1" type="ORF">EMCG_04071</name>
</gene>
<dbReference type="AlphaFoldDB" id="A0A0G2HT74"/>
<reference evidence="2" key="1">
    <citation type="journal article" date="2015" name="PLoS Genet.">
        <title>The dynamic genome and transcriptome of the human fungal pathogen Blastomyces and close relative Emmonsia.</title>
        <authorList>
            <person name="Munoz J.F."/>
            <person name="Gauthier G.M."/>
            <person name="Desjardins C.A."/>
            <person name="Gallo J.E."/>
            <person name="Holder J."/>
            <person name="Sullivan T.D."/>
            <person name="Marty A.J."/>
            <person name="Carmen J.C."/>
            <person name="Chen Z."/>
            <person name="Ding L."/>
            <person name="Gujja S."/>
            <person name="Magrini V."/>
            <person name="Misas E."/>
            <person name="Mitreva M."/>
            <person name="Priest M."/>
            <person name="Saif S."/>
            <person name="Whiston E.A."/>
            <person name="Young S."/>
            <person name="Zeng Q."/>
            <person name="Goldman W.E."/>
            <person name="Mardis E.R."/>
            <person name="Taylor J.W."/>
            <person name="McEwen J.G."/>
            <person name="Clay O.K."/>
            <person name="Klein B.S."/>
            <person name="Cuomo C.A."/>
        </authorList>
    </citation>
    <scope>NUCLEOTIDE SEQUENCE [LARGE SCALE GENOMIC DNA]</scope>
    <source>
        <strain evidence="2">UAMH 3008</strain>
    </source>
</reference>
<name>A0A0G2HT74_9EURO</name>
<organism evidence="1 2">
    <name type="scientific">[Emmonsia] crescens</name>
    <dbReference type="NCBI Taxonomy" id="73230"/>
    <lineage>
        <taxon>Eukaryota</taxon>
        <taxon>Fungi</taxon>
        <taxon>Dikarya</taxon>
        <taxon>Ascomycota</taxon>
        <taxon>Pezizomycotina</taxon>
        <taxon>Eurotiomycetes</taxon>
        <taxon>Eurotiomycetidae</taxon>
        <taxon>Onygenales</taxon>
        <taxon>Ajellomycetaceae</taxon>
        <taxon>Emergomyces</taxon>
    </lineage>
</organism>
<protein>
    <recommendedName>
        <fullName evidence="3">N-acetylglucosamine-induced protein 1</fullName>
    </recommendedName>
</protein>
<dbReference type="Pfam" id="PF12239">
    <property type="entry name" value="DUF3605"/>
    <property type="match status" value="1"/>
</dbReference>
<evidence type="ECO:0000313" key="2">
    <source>
        <dbReference type="Proteomes" id="UP000034164"/>
    </source>
</evidence>
<accession>A0A0G2HT74</accession>
<sequence>MGELPPQSVNPTPAPFNLTDVDRYVLSQTDDEFVYHDWADLKSIIAANNLEVFRRKPSDLVRYIAWTADIKSRYGSITNYICKERLQWQFDSSSTPASQCRNPIPFADPNDYKILRNDWPYGVTPDITHLVVWLKNSIPVKEDNGDVTDESRALINEFVTQTFVARLESLFPDAKDRVMWFKNWTALQSVRSVEHVHVLVRDVPDEIIVEWTGEKARS</sequence>
<dbReference type="VEuPathDB" id="FungiDB:EMCG_04071"/>
<dbReference type="InterPro" id="IPR022036">
    <property type="entry name" value="DUF3605"/>
</dbReference>
<dbReference type="EMBL" id="LCZI01001311">
    <property type="protein sequence ID" value="KKZ61352.1"/>
    <property type="molecule type" value="Genomic_DNA"/>
</dbReference>
<evidence type="ECO:0008006" key="3">
    <source>
        <dbReference type="Google" id="ProtNLM"/>
    </source>
</evidence>
<proteinExistence type="predicted"/>
<dbReference type="Proteomes" id="UP000034164">
    <property type="component" value="Unassembled WGS sequence"/>
</dbReference>
<dbReference type="GO" id="GO:0006044">
    <property type="term" value="P:N-acetylglucosamine metabolic process"/>
    <property type="evidence" value="ECO:0007669"/>
    <property type="project" value="TreeGrafter"/>
</dbReference>